<evidence type="ECO:0000259" key="1">
    <source>
        <dbReference type="Pfam" id="PF17147"/>
    </source>
</evidence>
<feature type="domain" description="Pyruvate:ferredoxin oxidoreductase core" evidence="1">
    <location>
        <begin position="96"/>
        <end position="190"/>
    </location>
</feature>
<gene>
    <name evidence="2" type="ORF">SDC9_109532</name>
</gene>
<dbReference type="PANTHER" id="PTHR43088:SF1">
    <property type="entry name" value="SUBUNIT OF PYRUVATE:FLAVODOXIN OXIDOREDUCTASE"/>
    <property type="match status" value="1"/>
</dbReference>
<dbReference type="InterPro" id="IPR052368">
    <property type="entry name" value="2-oxoacid_oxidoreductase"/>
</dbReference>
<dbReference type="InterPro" id="IPR033412">
    <property type="entry name" value="PFOR_II"/>
</dbReference>
<sequence>MLAFDLAEKYRSIVVVLTDGSIGQMMEPCELPPYQPIKTTTPDWATNGSEGRERRVLTSINLDAAAQEITDFRLMRRWQEIEANEIRVKSYFMDDAEFAVTGYGSAGRLALSAVRAARAEGIKVGLIRPITVSPFPRKVYEELAGKVKNLLVVEMSAGQMLEDVLLATKNSLPVEFFGRMGGVVPYPDEVLEEIRRMAQGNLSTEGHPRDRWLARMATKGL</sequence>
<dbReference type="PANTHER" id="PTHR43088">
    <property type="entry name" value="SUBUNIT OF PYRUVATE:FLAVODOXIN OXIDOREDUCTASE-RELATED"/>
    <property type="match status" value="1"/>
</dbReference>
<dbReference type="Gene3D" id="3.40.50.920">
    <property type="match status" value="1"/>
</dbReference>
<proteinExistence type="predicted"/>
<organism evidence="2">
    <name type="scientific">bioreactor metagenome</name>
    <dbReference type="NCBI Taxonomy" id="1076179"/>
    <lineage>
        <taxon>unclassified sequences</taxon>
        <taxon>metagenomes</taxon>
        <taxon>ecological metagenomes</taxon>
    </lineage>
</organism>
<comment type="caution">
    <text evidence="2">The sequence shown here is derived from an EMBL/GenBank/DDBJ whole genome shotgun (WGS) entry which is preliminary data.</text>
</comment>
<dbReference type="InterPro" id="IPR009014">
    <property type="entry name" value="Transketo_C/PFOR_II"/>
</dbReference>
<dbReference type="Gene3D" id="3.40.50.970">
    <property type="match status" value="1"/>
</dbReference>
<reference evidence="2" key="1">
    <citation type="submission" date="2019-08" db="EMBL/GenBank/DDBJ databases">
        <authorList>
            <person name="Kucharzyk K."/>
            <person name="Murdoch R.W."/>
            <person name="Higgins S."/>
            <person name="Loffler F."/>
        </authorList>
    </citation>
    <scope>NUCLEOTIDE SEQUENCE</scope>
</reference>
<dbReference type="Pfam" id="PF17147">
    <property type="entry name" value="PFOR_II"/>
    <property type="match status" value="1"/>
</dbReference>
<dbReference type="AlphaFoldDB" id="A0A645BB30"/>
<protein>
    <recommendedName>
        <fullName evidence="1">Pyruvate:ferredoxin oxidoreductase core domain-containing protein</fullName>
    </recommendedName>
</protein>
<name>A0A645BB30_9ZZZZ</name>
<evidence type="ECO:0000313" key="2">
    <source>
        <dbReference type="EMBL" id="MPM62655.1"/>
    </source>
</evidence>
<dbReference type="SUPFAM" id="SSF52922">
    <property type="entry name" value="TK C-terminal domain-like"/>
    <property type="match status" value="1"/>
</dbReference>
<accession>A0A645BB30</accession>
<dbReference type="EMBL" id="VSSQ01018978">
    <property type="protein sequence ID" value="MPM62655.1"/>
    <property type="molecule type" value="Genomic_DNA"/>
</dbReference>